<comment type="subunit">
    <text evidence="10">Homodimer. Heterotetramer of two MnmE and two MnmG subunits.</text>
</comment>
<feature type="binding site" evidence="10">
    <location>
        <begin position="355"/>
        <end position="357"/>
    </location>
    <ligand>
        <name>GTP</name>
        <dbReference type="ChEBI" id="CHEBI:37565"/>
    </ligand>
</feature>
<dbReference type="PANTHER" id="PTHR42714:SF2">
    <property type="entry name" value="TRNA MODIFICATION GTPASE GTPBP3, MITOCHONDRIAL"/>
    <property type="match status" value="1"/>
</dbReference>
<dbReference type="FunFam" id="3.40.50.300:FF:001376">
    <property type="entry name" value="tRNA modification GTPase MnmE"/>
    <property type="match status" value="1"/>
</dbReference>
<dbReference type="GO" id="GO:0003924">
    <property type="term" value="F:GTPase activity"/>
    <property type="evidence" value="ECO:0007669"/>
    <property type="project" value="UniProtKB-UniRule"/>
</dbReference>
<evidence type="ECO:0000256" key="6">
    <source>
        <dbReference type="ARBA" id="ARBA00022801"/>
    </source>
</evidence>
<sequence>MIDSRDTIAAIATAPGEAGIGIVRISGKKALAIADKVFKPKNGRKPSTFKTRTIHYGWVIDDEALLTVMRSPKSFTREDVVEINCHGGIIAMRRALDFALVSGCRLAEPGEFTKRAFLNGRIDLAQAEAVLDIIRAKTDSSLKLGAGQLKGFLSSEINTLRNSLLEALAALEANIDFPEEEITPADSGKIKKRLLKTREKLDAILKASQRGRVLREGIHAVICGSPNVGKSSLLNALLKQERSIVTSVAGTTRDTIEEIIDINGIPVRIVDTAGIIEPRDLVEKKAVSRSRRYINMADIVILVFDASRKLNSQDKALILKLKSKPVIAVINKIDLKQRIEKDKLAGYFKNIIFISARRLKGIDLFEKAITDFIYGNSLIIPEHALVSNMRHIEALKESGKFIDSALKAIDKDLDIELVSQDIKDALGFLDDILGKRFSEKLLDKIFNEFCIGK</sequence>
<feature type="binding site" evidence="10">
    <location>
        <begin position="271"/>
        <end position="274"/>
    </location>
    <ligand>
        <name>GTP</name>
        <dbReference type="ChEBI" id="CHEBI:37565"/>
    </ligand>
</feature>
<dbReference type="Gene3D" id="3.40.50.300">
    <property type="entry name" value="P-loop containing nucleotide triphosphate hydrolases"/>
    <property type="match status" value="1"/>
</dbReference>
<keyword evidence="8 10" id="KW-0630">Potassium</keyword>
<dbReference type="NCBIfam" id="TIGR00231">
    <property type="entry name" value="small_GTP"/>
    <property type="match status" value="1"/>
</dbReference>
<keyword evidence="5 10" id="KW-0547">Nucleotide-binding</keyword>
<dbReference type="NCBIfam" id="NF003661">
    <property type="entry name" value="PRK05291.1-3"/>
    <property type="match status" value="1"/>
</dbReference>
<dbReference type="Gene3D" id="1.20.120.430">
    <property type="entry name" value="tRNA modification GTPase MnmE domain 2"/>
    <property type="match status" value="1"/>
</dbReference>
<dbReference type="HAMAP" id="MF_00379">
    <property type="entry name" value="GTPase_MnmE"/>
    <property type="match status" value="1"/>
</dbReference>
<evidence type="ECO:0000256" key="7">
    <source>
        <dbReference type="ARBA" id="ARBA00022842"/>
    </source>
</evidence>
<feature type="binding site" evidence="10">
    <location>
        <position position="227"/>
    </location>
    <ligand>
        <name>K(+)</name>
        <dbReference type="ChEBI" id="CHEBI:29103"/>
    </ligand>
</feature>
<dbReference type="Pfam" id="PF01926">
    <property type="entry name" value="MMR_HSR1"/>
    <property type="match status" value="1"/>
</dbReference>
<dbReference type="InterPro" id="IPR027266">
    <property type="entry name" value="TrmE/GcvT-like"/>
</dbReference>
<dbReference type="PANTHER" id="PTHR42714">
    <property type="entry name" value="TRNA MODIFICATION GTPASE GTPBP3"/>
    <property type="match status" value="1"/>
</dbReference>
<dbReference type="EMBL" id="PFGP01000124">
    <property type="protein sequence ID" value="PIW66032.1"/>
    <property type="molecule type" value="Genomic_DNA"/>
</dbReference>
<accession>A0A2J0LDV0</accession>
<gene>
    <name evidence="10" type="primary">mnmE</name>
    <name evidence="10" type="synonym">trmE</name>
    <name evidence="13" type="ORF">COW11_05470</name>
</gene>
<dbReference type="CDD" id="cd04164">
    <property type="entry name" value="trmE"/>
    <property type="match status" value="1"/>
</dbReference>
<dbReference type="GO" id="GO:0042802">
    <property type="term" value="F:identical protein binding"/>
    <property type="evidence" value="ECO:0007669"/>
    <property type="project" value="UniProtKB-ARBA"/>
</dbReference>
<keyword evidence="9 10" id="KW-0342">GTP-binding</keyword>
<comment type="caution">
    <text evidence="13">The sequence shown here is derived from an EMBL/GenBank/DDBJ whole genome shotgun (WGS) entry which is preliminary data.</text>
</comment>
<evidence type="ECO:0000256" key="10">
    <source>
        <dbReference type="HAMAP-Rule" id="MF_00379"/>
    </source>
</evidence>
<evidence type="ECO:0000256" key="3">
    <source>
        <dbReference type="ARBA" id="ARBA00022694"/>
    </source>
</evidence>
<evidence type="ECO:0000256" key="8">
    <source>
        <dbReference type="ARBA" id="ARBA00022958"/>
    </source>
</evidence>
<dbReference type="InterPro" id="IPR027417">
    <property type="entry name" value="P-loop_NTPase"/>
</dbReference>
<comment type="function">
    <text evidence="10">Exhibits a very high intrinsic GTPase hydrolysis rate. Involved in the addition of a carboxymethylaminomethyl (cmnm) group at the wobble position (U34) of certain tRNAs, forming tRNA-cmnm(5)s(2)U34.</text>
</comment>
<dbReference type="InterPro" id="IPR004520">
    <property type="entry name" value="GTPase_MnmE"/>
</dbReference>
<evidence type="ECO:0000313" key="13">
    <source>
        <dbReference type="EMBL" id="PIW66032.1"/>
    </source>
</evidence>
<dbReference type="GO" id="GO:0046872">
    <property type="term" value="F:metal ion binding"/>
    <property type="evidence" value="ECO:0007669"/>
    <property type="project" value="UniProtKB-KW"/>
</dbReference>
<dbReference type="GO" id="GO:0005829">
    <property type="term" value="C:cytosol"/>
    <property type="evidence" value="ECO:0007669"/>
    <property type="project" value="TreeGrafter"/>
</dbReference>
<evidence type="ECO:0000313" key="14">
    <source>
        <dbReference type="Proteomes" id="UP000231267"/>
    </source>
</evidence>
<keyword evidence="2 10" id="KW-0963">Cytoplasm</keyword>
<feature type="binding site" evidence="10">
    <location>
        <position position="252"/>
    </location>
    <ligand>
        <name>Mg(2+)</name>
        <dbReference type="ChEBI" id="CHEBI:18420"/>
    </ligand>
</feature>
<feature type="binding site" evidence="10">
    <location>
        <position position="231"/>
    </location>
    <ligand>
        <name>Mg(2+)</name>
        <dbReference type="ChEBI" id="CHEBI:18420"/>
    </ligand>
</feature>
<dbReference type="InterPro" id="IPR006073">
    <property type="entry name" value="GTP-bd"/>
</dbReference>
<feature type="binding site" evidence="10">
    <location>
        <position position="251"/>
    </location>
    <ligand>
        <name>K(+)</name>
        <dbReference type="ChEBI" id="CHEBI:29103"/>
    </ligand>
</feature>
<dbReference type="InterPro" id="IPR027368">
    <property type="entry name" value="MnmE_dom2"/>
</dbReference>
<evidence type="ECO:0000256" key="11">
    <source>
        <dbReference type="RuleBase" id="RU003313"/>
    </source>
</evidence>
<keyword evidence="6 10" id="KW-0378">Hydrolase</keyword>
<dbReference type="InterPro" id="IPR005225">
    <property type="entry name" value="Small_GTP-bd"/>
</dbReference>
<dbReference type="FunFam" id="3.30.1360.120:FF:000003">
    <property type="entry name" value="tRNA modification GTPase MnmE"/>
    <property type="match status" value="1"/>
</dbReference>
<dbReference type="Gene3D" id="3.30.1360.120">
    <property type="entry name" value="Probable tRNA modification gtpase trme, domain 1"/>
    <property type="match status" value="1"/>
</dbReference>
<comment type="subcellular location">
    <subcellularLocation>
        <location evidence="10">Cytoplasm</location>
    </subcellularLocation>
</comment>
<feature type="domain" description="TrmE-type G" evidence="12">
    <location>
        <begin position="217"/>
        <end position="374"/>
    </location>
</feature>
<evidence type="ECO:0000259" key="12">
    <source>
        <dbReference type="PROSITE" id="PS51709"/>
    </source>
</evidence>
<feature type="binding site" evidence="10">
    <location>
        <begin position="246"/>
        <end position="252"/>
    </location>
    <ligand>
        <name>GTP</name>
        <dbReference type="ChEBI" id="CHEBI:37565"/>
    </ligand>
</feature>
<dbReference type="Proteomes" id="UP000231267">
    <property type="component" value="Unassembled WGS sequence"/>
</dbReference>
<evidence type="ECO:0000256" key="2">
    <source>
        <dbReference type="ARBA" id="ARBA00022490"/>
    </source>
</evidence>
<keyword evidence="4 10" id="KW-0479">Metal-binding</keyword>
<evidence type="ECO:0000256" key="9">
    <source>
        <dbReference type="ARBA" id="ARBA00023134"/>
    </source>
</evidence>
<dbReference type="GO" id="GO:0002098">
    <property type="term" value="P:tRNA wobble uridine modification"/>
    <property type="evidence" value="ECO:0007669"/>
    <property type="project" value="TreeGrafter"/>
</dbReference>
<comment type="caution">
    <text evidence="10">Lacks conserved residue(s) required for the propagation of feature annotation.</text>
</comment>
<feature type="binding site" evidence="10">
    <location>
        <position position="453"/>
    </location>
    <ligand>
        <name>(6S)-5-formyl-5,6,7,8-tetrahydrofolate</name>
        <dbReference type="ChEBI" id="CHEBI:57457"/>
    </ligand>
</feature>
<reference evidence="13 14" key="1">
    <citation type="submission" date="2017-09" db="EMBL/GenBank/DDBJ databases">
        <title>Depth-based differentiation of microbial function through sediment-hosted aquifers and enrichment of novel symbionts in the deep terrestrial subsurface.</title>
        <authorList>
            <person name="Probst A.J."/>
            <person name="Ladd B."/>
            <person name="Jarett J.K."/>
            <person name="Geller-Mcgrath D.E."/>
            <person name="Sieber C.M."/>
            <person name="Emerson J.B."/>
            <person name="Anantharaman K."/>
            <person name="Thomas B.C."/>
            <person name="Malmstrom R."/>
            <person name="Stieglmeier M."/>
            <person name="Klingl A."/>
            <person name="Woyke T."/>
            <person name="Ryan C.M."/>
            <person name="Banfield J.F."/>
        </authorList>
    </citation>
    <scope>NUCLEOTIDE SEQUENCE [LARGE SCALE GENOMIC DNA]</scope>
    <source>
        <strain evidence="13">CG12_big_fil_rev_8_21_14_0_65_43_15</strain>
    </source>
</reference>
<proteinExistence type="inferred from homology"/>
<dbReference type="AlphaFoldDB" id="A0A2J0LDV0"/>
<feature type="binding site" evidence="10">
    <location>
        <position position="121"/>
    </location>
    <ligand>
        <name>(6S)-5-formyl-5,6,7,8-tetrahydrofolate</name>
        <dbReference type="ChEBI" id="CHEBI:57457"/>
    </ligand>
</feature>
<dbReference type="Pfam" id="PF10396">
    <property type="entry name" value="TrmE_N"/>
    <property type="match status" value="1"/>
</dbReference>
<feature type="binding site" evidence="10">
    <location>
        <position position="24"/>
    </location>
    <ligand>
        <name>(6S)-5-formyl-5,6,7,8-tetrahydrofolate</name>
        <dbReference type="ChEBI" id="CHEBI:57457"/>
    </ligand>
</feature>
<name>A0A2J0LDV0_9BACT</name>
<feature type="binding site" evidence="10">
    <location>
        <position position="82"/>
    </location>
    <ligand>
        <name>(6S)-5-formyl-5,6,7,8-tetrahydrofolate</name>
        <dbReference type="ChEBI" id="CHEBI:57457"/>
    </ligand>
</feature>
<dbReference type="PROSITE" id="PS51709">
    <property type="entry name" value="G_TRME"/>
    <property type="match status" value="1"/>
</dbReference>
<dbReference type="InterPro" id="IPR031168">
    <property type="entry name" value="G_TrmE"/>
</dbReference>
<dbReference type="NCBIfam" id="TIGR00450">
    <property type="entry name" value="mnmE_trmE_thdF"/>
    <property type="match status" value="1"/>
</dbReference>
<evidence type="ECO:0000256" key="5">
    <source>
        <dbReference type="ARBA" id="ARBA00022741"/>
    </source>
</evidence>
<evidence type="ECO:0000256" key="1">
    <source>
        <dbReference type="ARBA" id="ARBA00011043"/>
    </source>
</evidence>
<dbReference type="SUPFAM" id="SSF52540">
    <property type="entry name" value="P-loop containing nucleoside triphosphate hydrolases"/>
    <property type="match status" value="1"/>
</dbReference>
<protein>
    <recommendedName>
        <fullName evidence="10">tRNA modification GTPase MnmE</fullName>
        <ecNumber evidence="10">3.6.-.-</ecNumber>
    </recommendedName>
</protein>
<feature type="binding site" evidence="10">
    <location>
        <position position="246"/>
    </location>
    <ligand>
        <name>K(+)</name>
        <dbReference type="ChEBI" id="CHEBI:29103"/>
    </ligand>
</feature>
<comment type="similarity">
    <text evidence="1 10 11">Belongs to the TRAFAC class TrmE-Era-EngA-EngB-Septin-like GTPase superfamily. TrmE GTPase family.</text>
</comment>
<dbReference type="CDD" id="cd14858">
    <property type="entry name" value="TrmE_N"/>
    <property type="match status" value="1"/>
</dbReference>
<dbReference type="InterPro" id="IPR018948">
    <property type="entry name" value="GTP-bd_TrmE_N"/>
</dbReference>
<evidence type="ECO:0000256" key="4">
    <source>
        <dbReference type="ARBA" id="ARBA00022723"/>
    </source>
</evidence>
<dbReference type="Pfam" id="PF12631">
    <property type="entry name" value="MnmE_helical"/>
    <property type="match status" value="1"/>
</dbReference>
<keyword evidence="7 10" id="KW-0460">Magnesium</keyword>
<dbReference type="GO" id="GO:0005525">
    <property type="term" value="F:GTP binding"/>
    <property type="evidence" value="ECO:0007669"/>
    <property type="project" value="UniProtKB-UniRule"/>
</dbReference>
<comment type="cofactor">
    <cofactor evidence="10">
        <name>K(+)</name>
        <dbReference type="ChEBI" id="CHEBI:29103"/>
    </cofactor>
    <text evidence="10">Binds 1 potassium ion per subunit.</text>
</comment>
<dbReference type="GO" id="GO:0030488">
    <property type="term" value="P:tRNA methylation"/>
    <property type="evidence" value="ECO:0007669"/>
    <property type="project" value="TreeGrafter"/>
</dbReference>
<feature type="binding site" evidence="10">
    <location>
        <begin position="227"/>
        <end position="232"/>
    </location>
    <ligand>
        <name>GTP</name>
        <dbReference type="ChEBI" id="CHEBI:37565"/>
    </ligand>
</feature>
<keyword evidence="3 10" id="KW-0819">tRNA processing</keyword>
<dbReference type="EC" id="3.6.-.-" evidence="10"/>
<feature type="binding site" evidence="10">
    <location>
        <position position="248"/>
    </location>
    <ligand>
        <name>K(+)</name>
        <dbReference type="ChEBI" id="CHEBI:29103"/>
    </ligand>
</feature>
<organism evidence="13 14">
    <name type="scientific">Candidatus Taenaricola geysiri</name>
    <dbReference type="NCBI Taxonomy" id="1974752"/>
    <lineage>
        <taxon>Bacteria</taxon>
        <taxon>Pseudomonadati</taxon>
        <taxon>Candidatus Omnitrophota</taxon>
        <taxon>Candidatus Taenaricola</taxon>
    </lineage>
</organism>
<dbReference type="InterPro" id="IPR025867">
    <property type="entry name" value="MnmE_helical"/>
</dbReference>